<feature type="transmembrane region" description="Helical" evidence="1">
    <location>
        <begin position="6"/>
        <end position="26"/>
    </location>
</feature>
<keyword evidence="3" id="KW-1185">Reference proteome</keyword>
<dbReference type="Proteomes" id="UP001328107">
    <property type="component" value="Unassembled WGS sequence"/>
</dbReference>
<feature type="non-terminal residue" evidence="2">
    <location>
        <position position="100"/>
    </location>
</feature>
<evidence type="ECO:0000313" key="2">
    <source>
        <dbReference type="EMBL" id="GMR44803.1"/>
    </source>
</evidence>
<evidence type="ECO:0000313" key="3">
    <source>
        <dbReference type="Proteomes" id="UP001328107"/>
    </source>
</evidence>
<sequence>DGNRSIAMAILIVIDTGTVWLNFYAVRYCGRRFEELYGKADLSARYQVKEAYTMAVAMKPVYITNYVIKFLGNVSCVLFFMFESEFPMLDGYVEFIYTSV</sequence>
<protein>
    <recommendedName>
        <fullName evidence="4">G protein-coupled receptor</fullName>
    </recommendedName>
</protein>
<reference evidence="3" key="1">
    <citation type="submission" date="2022-10" db="EMBL/GenBank/DDBJ databases">
        <title>Genome assembly of Pristionchus species.</title>
        <authorList>
            <person name="Yoshida K."/>
            <person name="Sommer R.J."/>
        </authorList>
    </citation>
    <scope>NUCLEOTIDE SEQUENCE [LARGE SCALE GENOMIC DNA]</scope>
    <source>
        <strain evidence="3">RS5460</strain>
    </source>
</reference>
<name>A0AAN5HXF4_9BILA</name>
<comment type="caution">
    <text evidence="2">The sequence shown here is derived from an EMBL/GenBank/DDBJ whole genome shotgun (WGS) entry which is preliminary data.</text>
</comment>
<keyword evidence="1" id="KW-1133">Transmembrane helix</keyword>
<dbReference type="EMBL" id="BTRK01000004">
    <property type="protein sequence ID" value="GMR44803.1"/>
    <property type="molecule type" value="Genomic_DNA"/>
</dbReference>
<dbReference type="AlphaFoldDB" id="A0AAN5HXF4"/>
<feature type="non-terminal residue" evidence="2">
    <location>
        <position position="1"/>
    </location>
</feature>
<proteinExistence type="predicted"/>
<organism evidence="2 3">
    <name type="scientific">Pristionchus mayeri</name>
    <dbReference type="NCBI Taxonomy" id="1317129"/>
    <lineage>
        <taxon>Eukaryota</taxon>
        <taxon>Metazoa</taxon>
        <taxon>Ecdysozoa</taxon>
        <taxon>Nematoda</taxon>
        <taxon>Chromadorea</taxon>
        <taxon>Rhabditida</taxon>
        <taxon>Rhabditina</taxon>
        <taxon>Diplogasteromorpha</taxon>
        <taxon>Diplogasteroidea</taxon>
        <taxon>Neodiplogasteridae</taxon>
        <taxon>Pristionchus</taxon>
    </lineage>
</organism>
<keyword evidence="1" id="KW-0472">Membrane</keyword>
<gene>
    <name evidence="2" type="ORF">PMAYCL1PPCAC_14998</name>
</gene>
<evidence type="ECO:0008006" key="4">
    <source>
        <dbReference type="Google" id="ProtNLM"/>
    </source>
</evidence>
<evidence type="ECO:0000256" key="1">
    <source>
        <dbReference type="SAM" id="Phobius"/>
    </source>
</evidence>
<feature type="transmembrane region" description="Helical" evidence="1">
    <location>
        <begin position="63"/>
        <end position="82"/>
    </location>
</feature>
<keyword evidence="1" id="KW-0812">Transmembrane</keyword>
<accession>A0AAN5HXF4</accession>